<protein>
    <submittedName>
        <fullName evidence="2">Uncharacterized protein</fullName>
    </submittedName>
</protein>
<dbReference type="EMBL" id="AGNL01001345">
    <property type="protein sequence ID" value="EJK77068.1"/>
    <property type="molecule type" value="Genomic_DNA"/>
</dbReference>
<name>K0TED6_THAOC</name>
<dbReference type="Proteomes" id="UP000266841">
    <property type="component" value="Unassembled WGS sequence"/>
</dbReference>
<accession>K0TED6</accession>
<feature type="compositionally biased region" description="Low complexity" evidence="1">
    <location>
        <begin position="168"/>
        <end position="203"/>
    </location>
</feature>
<feature type="region of interest" description="Disordered" evidence="1">
    <location>
        <begin position="61"/>
        <end position="278"/>
    </location>
</feature>
<keyword evidence="3" id="KW-1185">Reference proteome</keyword>
<feature type="compositionally biased region" description="Low complexity" evidence="1">
    <location>
        <begin position="97"/>
        <end position="120"/>
    </location>
</feature>
<evidence type="ECO:0000313" key="2">
    <source>
        <dbReference type="EMBL" id="EJK77068.1"/>
    </source>
</evidence>
<proteinExistence type="predicted"/>
<gene>
    <name evidence="2" type="ORF">THAOC_01124</name>
</gene>
<dbReference type="AlphaFoldDB" id="K0TED6"/>
<evidence type="ECO:0000313" key="3">
    <source>
        <dbReference type="Proteomes" id="UP000266841"/>
    </source>
</evidence>
<feature type="compositionally biased region" description="Polar residues" evidence="1">
    <location>
        <begin position="269"/>
        <end position="278"/>
    </location>
</feature>
<evidence type="ECO:0000256" key="1">
    <source>
        <dbReference type="SAM" id="MobiDB-lite"/>
    </source>
</evidence>
<organism evidence="2 3">
    <name type="scientific">Thalassiosira oceanica</name>
    <name type="common">Marine diatom</name>
    <dbReference type="NCBI Taxonomy" id="159749"/>
    <lineage>
        <taxon>Eukaryota</taxon>
        <taxon>Sar</taxon>
        <taxon>Stramenopiles</taxon>
        <taxon>Ochrophyta</taxon>
        <taxon>Bacillariophyta</taxon>
        <taxon>Coscinodiscophyceae</taxon>
        <taxon>Thalassiosirophycidae</taxon>
        <taxon>Thalassiosirales</taxon>
        <taxon>Thalassiosiraceae</taxon>
        <taxon>Thalassiosira</taxon>
    </lineage>
</organism>
<feature type="non-terminal residue" evidence="2">
    <location>
        <position position="1"/>
    </location>
</feature>
<sequence>PSDRASNEDRSILDNVTARRLPRGVEKYVGVSLRAYELPLCRQPCENGHKPIRQTCRVAWCSATGGPPGSGRDTLTSPPLPPPPIGRGPRLREEAAARGPGQLALAAAAVATRRPAAPGVSPGNNKDPLERGRGQPDPSQGAEVTRRSRRHGGRPAPASGTRRRRGGRPSPVKGTPSSRGAARSSGTGAIARARTARSSPAGAKAREDRAARSDRGARARVRGPGRSREAARPHPHAGAVHRGTERGRVVSSTSDANARLLDVIKRTGMQRSRSPNEW</sequence>
<feature type="compositionally biased region" description="Basic and acidic residues" evidence="1">
    <location>
        <begin position="204"/>
        <end position="217"/>
    </location>
</feature>
<reference evidence="2 3" key="1">
    <citation type="journal article" date="2012" name="Genome Biol.">
        <title>Genome and low-iron response of an oceanic diatom adapted to chronic iron limitation.</title>
        <authorList>
            <person name="Lommer M."/>
            <person name="Specht M."/>
            <person name="Roy A.S."/>
            <person name="Kraemer L."/>
            <person name="Andreson R."/>
            <person name="Gutowska M.A."/>
            <person name="Wolf J."/>
            <person name="Bergner S.V."/>
            <person name="Schilhabel M.B."/>
            <person name="Klostermeier U.C."/>
            <person name="Beiko R.G."/>
            <person name="Rosenstiel P."/>
            <person name="Hippler M."/>
            <person name="Laroche J."/>
        </authorList>
    </citation>
    <scope>NUCLEOTIDE SEQUENCE [LARGE SCALE GENOMIC DNA]</scope>
    <source>
        <strain evidence="2 3">CCMP1005</strain>
    </source>
</reference>
<comment type="caution">
    <text evidence="2">The sequence shown here is derived from an EMBL/GenBank/DDBJ whole genome shotgun (WGS) entry which is preliminary data.</text>
</comment>